<gene>
    <name evidence="1" type="ORF">B0T24DRAFT_643797</name>
</gene>
<proteinExistence type="predicted"/>
<reference evidence="1" key="2">
    <citation type="submission" date="2023-06" db="EMBL/GenBank/DDBJ databases">
        <authorList>
            <consortium name="Lawrence Berkeley National Laboratory"/>
            <person name="Haridas S."/>
            <person name="Hensen N."/>
            <person name="Bonometti L."/>
            <person name="Westerberg I."/>
            <person name="Brannstrom I.O."/>
            <person name="Guillou S."/>
            <person name="Cros-Aarteil S."/>
            <person name="Calhoun S."/>
            <person name="Kuo A."/>
            <person name="Mondo S."/>
            <person name="Pangilinan J."/>
            <person name="Riley R."/>
            <person name="Labutti K."/>
            <person name="Andreopoulos B."/>
            <person name="Lipzen A."/>
            <person name="Chen C."/>
            <person name="Yanf M."/>
            <person name="Daum C."/>
            <person name="Ng V."/>
            <person name="Clum A."/>
            <person name="Steindorff A."/>
            <person name="Ohm R."/>
            <person name="Martin F."/>
            <person name="Silar P."/>
            <person name="Natvig D."/>
            <person name="Lalanne C."/>
            <person name="Gautier V."/>
            <person name="Ament-Velasquez S.L."/>
            <person name="Kruys A."/>
            <person name="Hutchinson M.I."/>
            <person name="Powell A.J."/>
            <person name="Barry K."/>
            <person name="Miller A.N."/>
            <person name="Grigoriev I.V."/>
            <person name="Debuchy R."/>
            <person name="Gladieux P."/>
            <person name="Thoren M.H."/>
            <person name="Johannesson H."/>
        </authorList>
    </citation>
    <scope>NUCLEOTIDE SEQUENCE</scope>
    <source>
        <strain evidence="1">CBS 958.72</strain>
    </source>
</reference>
<comment type="caution">
    <text evidence="1">The sequence shown here is derived from an EMBL/GenBank/DDBJ whole genome shotgun (WGS) entry which is preliminary data.</text>
</comment>
<accession>A0AAE0JRX5</accession>
<evidence type="ECO:0000313" key="1">
    <source>
        <dbReference type="EMBL" id="KAK3358550.1"/>
    </source>
</evidence>
<keyword evidence="2" id="KW-1185">Reference proteome</keyword>
<dbReference type="Proteomes" id="UP001287356">
    <property type="component" value="Unassembled WGS sequence"/>
</dbReference>
<reference evidence="1" key="1">
    <citation type="journal article" date="2023" name="Mol. Phylogenet. Evol.">
        <title>Genome-scale phylogeny and comparative genomics of the fungal order Sordariales.</title>
        <authorList>
            <person name="Hensen N."/>
            <person name="Bonometti L."/>
            <person name="Westerberg I."/>
            <person name="Brannstrom I.O."/>
            <person name="Guillou S."/>
            <person name="Cros-Aarteil S."/>
            <person name="Calhoun S."/>
            <person name="Haridas S."/>
            <person name="Kuo A."/>
            <person name="Mondo S."/>
            <person name="Pangilinan J."/>
            <person name="Riley R."/>
            <person name="LaButti K."/>
            <person name="Andreopoulos B."/>
            <person name="Lipzen A."/>
            <person name="Chen C."/>
            <person name="Yan M."/>
            <person name="Daum C."/>
            <person name="Ng V."/>
            <person name="Clum A."/>
            <person name="Steindorff A."/>
            <person name="Ohm R.A."/>
            <person name="Martin F."/>
            <person name="Silar P."/>
            <person name="Natvig D.O."/>
            <person name="Lalanne C."/>
            <person name="Gautier V."/>
            <person name="Ament-Velasquez S.L."/>
            <person name="Kruys A."/>
            <person name="Hutchinson M.I."/>
            <person name="Powell A.J."/>
            <person name="Barry K."/>
            <person name="Miller A.N."/>
            <person name="Grigoriev I.V."/>
            <person name="Debuchy R."/>
            <person name="Gladieux P."/>
            <person name="Hiltunen Thoren M."/>
            <person name="Johannesson H."/>
        </authorList>
    </citation>
    <scope>NUCLEOTIDE SEQUENCE</scope>
    <source>
        <strain evidence="1">CBS 958.72</strain>
    </source>
</reference>
<dbReference type="EMBL" id="JAULSN010000015">
    <property type="protein sequence ID" value="KAK3358550.1"/>
    <property type="molecule type" value="Genomic_DNA"/>
</dbReference>
<organism evidence="1 2">
    <name type="scientific">Lasiosphaeria ovina</name>
    <dbReference type="NCBI Taxonomy" id="92902"/>
    <lineage>
        <taxon>Eukaryota</taxon>
        <taxon>Fungi</taxon>
        <taxon>Dikarya</taxon>
        <taxon>Ascomycota</taxon>
        <taxon>Pezizomycotina</taxon>
        <taxon>Sordariomycetes</taxon>
        <taxon>Sordariomycetidae</taxon>
        <taxon>Sordariales</taxon>
        <taxon>Lasiosphaeriaceae</taxon>
        <taxon>Lasiosphaeria</taxon>
    </lineage>
</organism>
<protein>
    <submittedName>
        <fullName evidence="1">Uncharacterized protein</fullName>
    </submittedName>
</protein>
<evidence type="ECO:0000313" key="2">
    <source>
        <dbReference type="Proteomes" id="UP001287356"/>
    </source>
</evidence>
<sequence length="66" mass="7444">MTQSLCRTLDRFQDGGAQTLSVQNLCSHMREDLRQTETDTDTDLATRVFVTQLGGGQLLDIYLPRL</sequence>
<name>A0AAE0JRX5_9PEZI</name>
<dbReference type="AlphaFoldDB" id="A0AAE0JRX5"/>